<dbReference type="SUPFAM" id="SSF56176">
    <property type="entry name" value="FAD-binding/transporter-associated domain-like"/>
    <property type="match status" value="1"/>
</dbReference>
<dbReference type="InterPro" id="IPR016166">
    <property type="entry name" value="FAD-bd_PCMH"/>
</dbReference>
<dbReference type="Pfam" id="PF13183">
    <property type="entry name" value="Fer4_8"/>
    <property type="match status" value="1"/>
</dbReference>
<dbReference type="PROSITE" id="PS51387">
    <property type="entry name" value="FAD_PCMH"/>
    <property type="match status" value="1"/>
</dbReference>
<protein>
    <submittedName>
        <fullName evidence="4">Putative FAD linked oxidase domain-containing protein</fullName>
    </submittedName>
</protein>
<dbReference type="Gene3D" id="3.30.70.2740">
    <property type="match status" value="1"/>
</dbReference>
<dbReference type="Pfam" id="PF02754">
    <property type="entry name" value="CCG"/>
    <property type="match status" value="2"/>
</dbReference>
<dbReference type="InterPro" id="IPR004017">
    <property type="entry name" value="Cys_rich_dom"/>
</dbReference>
<dbReference type="InterPro" id="IPR051914">
    <property type="entry name" value="FAD-linked_OxidoTrans_Type4"/>
</dbReference>
<dbReference type="InterPro" id="IPR021817">
    <property type="entry name" value="DUF3400"/>
</dbReference>
<sequence length="1289" mass="143174">MSRVMRIREIPYNYTSFSDREVVIRLLGEPMWRVLDQLSATRKTGRSARMLFEILGDIWMVTRNPLIQDDLQENPKRLLSLTGAMHERLRHISERAEDNPLTMQLVEKTTGLVNRFEADIRASKALREKAIKRFGHAMRRDNVDFSAVARVSHVTDATDWRVAYPFVCLAPDSEEEMLEAVAGCIDLDLIIVPRGGGTGYTGSAVPLHETSAVINTEKLVFVDPVVERALPGLDKPVATIRVGAGAVTKRVAEMAESAGYVFAVDPTSQNACTIGGNIAMNAGGKKAVLWGVCIDNLASWRMVVPDNGEVGHAHWLEVERVGHNLGKIHDVPDATFRITRFGKDGNTPLGAPVEITIPAAELRKPGLGKDVTNKALRGLPGIQKEGCDGLITSAVFVVHRMPKQTRTVCLEFFGHDLSKSVPAIAEVLDDLQANPLVQCAGLEHLDDRYVKAVGYNTKSARSERPKMVLVADFVSDDEAAVTAAAELAVQRVKARDGEGFVAASPAARARFWADRSRTAAIAAHTNAFKINEDVVIPILALAEYSAGIERINIEQSIHNKLRILNSQRAYLAGNAFHADLPSEYPTNEESEKIITDKRDSALKQMDQTARRWEAILGGLDRTCADMADTLAQWPDAKVADPTESVLNLLLRHDLRISYREEAQKPLANLFGGDLWSGVRAKLDEIHAEIRTSRIFVALHMHAGDGNIHTNIPVNSNDYMMLQTAEEIVDRIMELATGLGGVISGEHGIGITKIQYLPQERIDEMVAYKKRVDPKDRFNRGKLTQRFDLEHAYTPSLRLVQQEALILRESELGALNDDVRNCLRCGKCKPVCTTHVPQANLLYSPRNKILAAGLMIEAFLYEEQTRRGISVRHFTEMNDLADHCTVCHQCFKPCPVKIDFGKVTMRMRHILLERKQRRTNLSAKVAMGFLNRTDPRTVRILRQGFVGIGFKMQRMIYNLARKWRKPVEIAPPPHATVGRPSIPSQIVHFVERPLPGPINTPKQTMRASLQVEDPSAVQVFSDPAKVTDSSDAVFYFPGCGCERLYSDASLATIAMLNHVGAQTVIPPNYACCGYPQASIGDEPTSRRITTENRVLFHRIANQLNYLDIKTVLVSCGTCLTQLSKYEFDAIFPGCRVMDIHEYLMEKGVKLAQANGDGYLFHDPCHTPMKAHDPMETVTKLTASTVQLTDRCCGEAGTFAVARPDVAAQVRFRKQQSLMQSREKLGAPAAQDRTLLTTCPACVQGLSRYVDEVNVTPRYVVVELAEKLLGPQWREQLKEQCDKGGLERVLL</sequence>
<dbReference type="PANTHER" id="PTHR42934">
    <property type="entry name" value="GLYCOLATE OXIDASE SUBUNIT GLCD"/>
    <property type="match status" value="1"/>
</dbReference>
<comment type="caution">
    <text evidence="4">The sequence shown here is derived from an EMBL/GenBank/DDBJ whole genome shotgun (WGS) entry which is preliminary data.</text>
</comment>
<dbReference type="PANTHER" id="PTHR42934:SF2">
    <property type="entry name" value="GLYCOLATE OXIDASE SUBUNIT GLCD"/>
    <property type="match status" value="1"/>
</dbReference>
<name>A0A1Y2K5U7_9PROT</name>
<dbReference type="Pfam" id="PF11880">
    <property type="entry name" value="DUF3400"/>
    <property type="match status" value="1"/>
</dbReference>
<dbReference type="GO" id="GO:0071949">
    <property type="term" value="F:FAD binding"/>
    <property type="evidence" value="ECO:0007669"/>
    <property type="project" value="InterPro"/>
</dbReference>
<organism evidence="4 5">
    <name type="scientific">Magnetofaba australis IT-1</name>
    <dbReference type="NCBI Taxonomy" id="1434232"/>
    <lineage>
        <taxon>Bacteria</taxon>
        <taxon>Pseudomonadati</taxon>
        <taxon>Pseudomonadota</taxon>
        <taxon>Magnetococcia</taxon>
        <taxon>Magnetococcales</taxon>
        <taxon>Magnetococcaceae</taxon>
        <taxon>Magnetofaba</taxon>
    </lineage>
</organism>
<dbReference type="STRING" id="1434232.MAIT1_03200"/>
<dbReference type="Gene3D" id="3.30.465.10">
    <property type="match status" value="1"/>
</dbReference>
<keyword evidence="1" id="KW-0285">Flavoprotein</keyword>
<accession>A0A1Y2K5U7</accession>
<evidence type="ECO:0000256" key="2">
    <source>
        <dbReference type="ARBA" id="ARBA00022827"/>
    </source>
</evidence>
<dbReference type="InterPro" id="IPR022153">
    <property type="entry name" value="DUF3683"/>
</dbReference>
<proteinExistence type="predicted"/>
<dbReference type="Pfam" id="PF02913">
    <property type="entry name" value="FAD-oxidase_C"/>
    <property type="match status" value="2"/>
</dbReference>
<dbReference type="InterPro" id="IPR016164">
    <property type="entry name" value="FAD-linked_Oxase-like_C"/>
</dbReference>
<evidence type="ECO:0000313" key="4">
    <source>
        <dbReference type="EMBL" id="OSM05064.1"/>
    </source>
</evidence>
<dbReference type="SUPFAM" id="SSF46548">
    <property type="entry name" value="alpha-helical ferredoxin"/>
    <property type="match status" value="1"/>
</dbReference>
<dbReference type="Gene3D" id="1.10.1060.10">
    <property type="entry name" value="Alpha-helical ferredoxin"/>
    <property type="match status" value="1"/>
</dbReference>
<dbReference type="Pfam" id="PF12447">
    <property type="entry name" value="DUF3683"/>
    <property type="match status" value="1"/>
</dbReference>
<keyword evidence="5" id="KW-1185">Reference proteome</keyword>
<keyword evidence="2" id="KW-0274">FAD</keyword>
<dbReference type="EMBL" id="LVJN01000018">
    <property type="protein sequence ID" value="OSM05064.1"/>
    <property type="molecule type" value="Genomic_DNA"/>
</dbReference>
<gene>
    <name evidence="4" type="ORF">MAIT1_03200</name>
</gene>
<dbReference type="InterPro" id="IPR017896">
    <property type="entry name" value="4Fe4S_Fe-S-bd"/>
</dbReference>
<reference evidence="4 5" key="1">
    <citation type="journal article" date="2016" name="BMC Genomics">
        <title>Combined genomic and structural analyses of a cultured magnetotactic bacterium reveals its niche adaptation to a dynamic environment.</title>
        <authorList>
            <person name="Araujo A.C."/>
            <person name="Morillo V."/>
            <person name="Cypriano J."/>
            <person name="Teixeira L.C."/>
            <person name="Leao P."/>
            <person name="Lyra S."/>
            <person name="Almeida L.G."/>
            <person name="Bazylinski D.A."/>
            <person name="Vasconcellos A.T."/>
            <person name="Abreu F."/>
            <person name="Lins U."/>
        </authorList>
    </citation>
    <scope>NUCLEOTIDE SEQUENCE [LARGE SCALE GENOMIC DNA]</scope>
    <source>
        <strain evidence="4 5">IT-1</strain>
    </source>
</reference>
<dbReference type="InterPro" id="IPR009051">
    <property type="entry name" value="Helical_ferredxn"/>
</dbReference>
<dbReference type="InterPro" id="IPR016169">
    <property type="entry name" value="FAD-bd_PCMH_sub2"/>
</dbReference>
<dbReference type="Proteomes" id="UP000194003">
    <property type="component" value="Unassembled WGS sequence"/>
</dbReference>
<dbReference type="GO" id="GO:0016491">
    <property type="term" value="F:oxidoreductase activity"/>
    <property type="evidence" value="ECO:0007669"/>
    <property type="project" value="UniProtKB-ARBA"/>
</dbReference>
<dbReference type="GO" id="GO:0051536">
    <property type="term" value="F:iron-sulfur cluster binding"/>
    <property type="evidence" value="ECO:0007669"/>
    <property type="project" value="InterPro"/>
</dbReference>
<evidence type="ECO:0000256" key="1">
    <source>
        <dbReference type="ARBA" id="ARBA00022630"/>
    </source>
</evidence>
<dbReference type="Pfam" id="PF01565">
    <property type="entry name" value="FAD_binding_4"/>
    <property type="match status" value="1"/>
</dbReference>
<dbReference type="InterPro" id="IPR006094">
    <property type="entry name" value="Oxid_FAD_bind_N"/>
</dbReference>
<dbReference type="SUPFAM" id="SSF55103">
    <property type="entry name" value="FAD-linked oxidases, C-terminal domain"/>
    <property type="match status" value="1"/>
</dbReference>
<dbReference type="InterPro" id="IPR004113">
    <property type="entry name" value="FAD-bd_oxidored_4_C"/>
</dbReference>
<evidence type="ECO:0000313" key="5">
    <source>
        <dbReference type="Proteomes" id="UP000194003"/>
    </source>
</evidence>
<dbReference type="InterPro" id="IPR036318">
    <property type="entry name" value="FAD-bd_PCMH-like_sf"/>
</dbReference>
<feature type="domain" description="FAD-binding PCMH-type" evidence="3">
    <location>
        <begin position="161"/>
        <end position="362"/>
    </location>
</feature>
<evidence type="ECO:0000259" key="3">
    <source>
        <dbReference type="PROSITE" id="PS51387"/>
    </source>
</evidence>